<dbReference type="Gene3D" id="3.40.710.10">
    <property type="entry name" value="DD-peptidase/beta-lactamase superfamily"/>
    <property type="match status" value="1"/>
</dbReference>
<feature type="compositionally biased region" description="Basic and acidic residues" evidence="1">
    <location>
        <begin position="93"/>
        <end position="106"/>
    </location>
</feature>
<organism evidence="3 4">
    <name type="scientific">Nonomuraea zeae</name>
    <dbReference type="NCBI Taxonomy" id="1642303"/>
    <lineage>
        <taxon>Bacteria</taxon>
        <taxon>Bacillati</taxon>
        <taxon>Actinomycetota</taxon>
        <taxon>Actinomycetes</taxon>
        <taxon>Streptosporangiales</taxon>
        <taxon>Streptosporangiaceae</taxon>
        <taxon>Nonomuraea</taxon>
    </lineage>
</organism>
<dbReference type="EMBL" id="VCKX01000208">
    <property type="protein sequence ID" value="TMR26131.1"/>
    <property type="molecule type" value="Genomic_DNA"/>
</dbReference>
<sequence length="194" mass="20310">MTSTRRNGRAPGVRRGRTAGLDSRVAAGVAGAVLALSVPAPTAAATTAGQVKRGDVRQAMSNLANIDGVVGAIGQVYVDRRRAGQGTAGSRLLDGKGGRVPPDSRYRTGSQTKQMTAAVLLRLVAKGRPGLDDKLAGVLPEVTRQDLVERADEITVRQLLRHTSGIPDFFASGQFDDPFDFTTSWPGGSSRLSG</sequence>
<dbReference type="OrthoDB" id="3499702at2"/>
<evidence type="ECO:0000313" key="3">
    <source>
        <dbReference type="EMBL" id="TMR26131.1"/>
    </source>
</evidence>
<feature type="region of interest" description="Disordered" evidence="1">
    <location>
        <begin position="87"/>
        <end position="111"/>
    </location>
</feature>
<evidence type="ECO:0000259" key="2">
    <source>
        <dbReference type="Pfam" id="PF00144"/>
    </source>
</evidence>
<reference evidence="3 4" key="1">
    <citation type="submission" date="2019-05" db="EMBL/GenBank/DDBJ databases">
        <title>Draft genome sequence of Nonomuraea zeae DSM 100528.</title>
        <authorList>
            <person name="Saricaoglu S."/>
            <person name="Isik K."/>
        </authorList>
    </citation>
    <scope>NUCLEOTIDE SEQUENCE [LARGE SCALE GENOMIC DNA]</scope>
    <source>
        <strain evidence="3 4">DSM 100528</strain>
    </source>
</reference>
<dbReference type="InterPro" id="IPR001466">
    <property type="entry name" value="Beta-lactam-related"/>
</dbReference>
<feature type="domain" description="Beta-lactamase-related" evidence="2">
    <location>
        <begin position="69"/>
        <end position="179"/>
    </location>
</feature>
<comment type="caution">
    <text evidence="3">The sequence shown here is derived from an EMBL/GenBank/DDBJ whole genome shotgun (WGS) entry which is preliminary data.</text>
</comment>
<protein>
    <submittedName>
        <fullName evidence="3">Beta-lactamase family protein</fullName>
    </submittedName>
</protein>
<dbReference type="Proteomes" id="UP000306628">
    <property type="component" value="Unassembled WGS sequence"/>
</dbReference>
<gene>
    <name evidence="3" type="ORF">ETD85_43485</name>
</gene>
<dbReference type="SUPFAM" id="SSF56601">
    <property type="entry name" value="beta-lactamase/transpeptidase-like"/>
    <property type="match status" value="1"/>
</dbReference>
<accession>A0A5S4G178</accession>
<proteinExistence type="predicted"/>
<dbReference type="InterPro" id="IPR050789">
    <property type="entry name" value="Diverse_Enzym_Activities"/>
</dbReference>
<dbReference type="Pfam" id="PF00144">
    <property type="entry name" value="Beta-lactamase"/>
    <property type="match status" value="1"/>
</dbReference>
<evidence type="ECO:0000256" key="1">
    <source>
        <dbReference type="SAM" id="MobiDB-lite"/>
    </source>
</evidence>
<dbReference type="AlphaFoldDB" id="A0A5S4G178"/>
<dbReference type="PANTHER" id="PTHR43283">
    <property type="entry name" value="BETA-LACTAMASE-RELATED"/>
    <property type="match status" value="1"/>
</dbReference>
<dbReference type="InterPro" id="IPR012338">
    <property type="entry name" value="Beta-lactam/transpept-like"/>
</dbReference>
<name>A0A5S4G178_9ACTN</name>
<keyword evidence="4" id="KW-1185">Reference proteome</keyword>
<evidence type="ECO:0000313" key="4">
    <source>
        <dbReference type="Proteomes" id="UP000306628"/>
    </source>
</evidence>